<feature type="coiled-coil region" evidence="8">
    <location>
        <begin position="353"/>
        <end position="460"/>
    </location>
</feature>
<keyword evidence="8" id="KW-0175">Coiled coil</keyword>
<comment type="caution">
    <text evidence="10">The sequence shown here is derived from an EMBL/GenBank/DDBJ whole genome shotgun (WGS) entry which is preliminary data.</text>
</comment>
<evidence type="ECO:0000256" key="4">
    <source>
        <dbReference type="ARBA" id="ARBA00022618"/>
    </source>
</evidence>
<evidence type="ECO:0000256" key="2">
    <source>
        <dbReference type="ARBA" id="ARBA00008029"/>
    </source>
</evidence>
<keyword evidence="11" id="KW-1185">Reference proteome</keyword>
<comment type="similarity">
    <text evidence="2">Belongs to the MAD1 family.</text>
</comment>
<proteinExistence type="inferred from homology"/>
<dbReference type="Proteomes" id="UP001492380">
    <property type="component" value="Unassembled WGS sequence"/>
</dbReference>
<keyword evidence="4" id="KW-0132">Cell division</keyword>
<protein>
    <recommendedName>
        <fullName evidence="3">Spindle assembly checkpoint component MAD1</fullName>
    </recommendedName>
</protein>
<feature type="compositionally biased region" description="Polar residues" evidence="9">
    <location>
        <begin position="1"/>
        <end position="16"/>
    </location>
</feature>
<name>A0ABR1YE17_9PEZI</name>
<feature type="compositionally biased region" description="Basic and acidic residues" evidence="9">
    <location>
        <begin position="78"/>
        <end position="95"/>
    </location>
</feature>
<dbReference type="Gene3D" id="6.10.250.90">
    <property type="match status" value="1"/>
</dbReference>
<gene>
    <name evidence="10" type="ORF">HDK90DRAFT_52424</name>
</gene>
<dbReference type="PANTHER" id="PTHR23168:SF0">
    <property type="entry name" value="MITOTIC SPINDLE ASSEMBLY CHECKPOINT PROTEIN MAD1"/>
    <property type="match status" value="1"/>
</dbReference>
<dbReference type="SUPFAM" id="SSF75704">
    <property type="entry name" value="Mitotic arrest deficient-like 1, Mad1"/>
    <property type="match status" value="1"/>
</dbReference>
<keyword evidence="6" id="KW-0539">Nucleus</keyword>
<evidence type="ECO:0000256" key="5">
    <source>
        <dbReference type="ARBA" id="ARBA00022776"/>
    </source>
</evidence>
<evidence type="ECO:0000313" key="11">
    <source>
        <dbReference type="Proteomes" id="UP001492380"/>
    </source>
</evidence>
<dbReference type="Pfam" id="PF05557">
    <property type="entry name" value="MAD"/>
    <property type="match status" value="1"/>
</dbReference>
<feature type="compositionally biased region" description="Low complexity" evidence="9">
    <location>
        <begin position="96"/>
        <end position="107"/>
    </location>
</feature>
<evidence type="ECO:0000313" key="10">
    <source>
        <dbReference type="EMBL" id="KAK8227212.1"/>
    </source>
</evidence>
<sequence>MAAGRNLNQPSFNFFTGETGDEPTAPAPSFRETLRQSVARPPVADSGNEELRAQINTLHYELESLKQEREMSNLNHQAELRDAQNKADAEYKRAQAAESASKASSAKYDAVVRELHDTQARVSNEKLELERKVRNLQEKANSLQEDADEAQNELMSIERQSKHRFNELETRYNTLQQSFDDLRAELTAQTNQLQAAQQKLAKREAEAGEMESELIRLKAQAGDQDTLAVLKRELSEQVAHIKKLEGINREQAAELKQFRKNMKSVEVVEEEKRSLESKVRMMEDLRRELSEEHLKRQILEDEKKEWTAYLESQSSTEGELQFESPADLARAYIRERLETASLTERIGAVQPELTVKEEAIKTLEDEKAKLKEELEKAKTGGGPADTKARLRLERQLNLASKEVEFLREQLRMVDAEESEFRPETFDAAKTNRIRELEDLVSSHRAEIATLNADLSALEELARKGGHDTSVGSKRARDESDDERIGELRRKNRKLQDELHKLSTDKKALETELKAQSKQLSSLKASNRTRVLELRSNPTADAEALKLATVRTLREENKALLAQLEGQLADAEENATVPLATLNAARDEIAELRRTLASREKSTLRYKQIYAAKALEFKEAVASILGWELEFMPNGRVRCTSLYYPGNTNSPDGSGSGSKNSIVFDGENGTMKVSGGPQSVFANEIRGQIEFWVEQRKEIPCFLAQLTLDFWEATTRAG</sequence>
<comment type="subcellular location">
    <subcellularLocation>
        <location evidence="1">Nucleus</location>
    </subcellularLocation>
</comment>
<organism evidence="10 11">
    <name type="scientific">Phyllosticta capitalensis</name>
    <dbReference type="NCBI Taxonomy" id="121624"/>
    <lineage>
        <taxon>Eukaryota</taxon>
        <taxon>Fungi</taxon>
        <taxon>Dikarya</taxon>
        <taxon>Ascomycota</taxon>
        <taxon>Pezizomycotina</taxon>
        <taxon>Dothideomycetes</taxon>
        <taxon>Dothideomycetes incertae sedis</taxon>
        <taxon>Botryosphaeriales</taxon>
        <taxon>Phyllostictaceae</taxon>
        <taxon>Phyllosticta</taxon>
    </lineage>
</organism>
<feature type="region of interest" description="Disordered" evidence="9">
    <location>
        <begin position="463"/>
        <end position="488"/>
    </location>
</feature>
<dbReference type="PANTHER" id="PTHR23168">
    <property type="entry name" value="MITOTIC SPINDLE ASSEMBLY CHECKPOINT PROTEIN MAD1 MITOTIC ARREST DEFICIENT-LIKE PROTEIN 1"/>
    <property type="match status" value="1"/>
</dbReference>
<keyword evidence="5" id="KW-0498">Mitosis</keyword>
<dbReference type="InterPro" id="IPR008672">
    <property type="entry name" value="Mad1"/>
</dbReference>
<evidence type="ECO:0000256" key="1">
    <source>
        <dbReference type="ARBA" id="ARBA00004123"/>
    </source>
</evidence>
<evidence type="ECO:0000256" key="9">
    <source>
        <dbReference type="SAM" id="MobiDB-lite"/>
    </source>
</evidence>
<feature type="coiled-coil region" evidence="8">
    <location>
        <begin position="549"/>
        <end position="601"/>
    </location>
</feature>
<evidence type="ECO:0000256" key="7">
    <source>
        <dbReference type="ARBA" id="ARBA00023306"/>
    </source>
</evidence>
<evidence type="ECO:0000256" key="3">
    <source>
        <dbReference type="ARBA" id="ARBA00022019"/>
    </source>
</evidence>
<keyword evidence="7" id="KW-0131">Cell cycle</keyword>
<feature type="compositionally biased region" description="Basic and acidic residues" evidence="9">
    <location>
        <begin position="474"/>
        <end position="488"/>
    </location>
</feature>
<evidence type="ECO:0000256" key="6">
    <source>
        <dbReference type="ARBA" id="ARBA00023242"/>
    </source>
</evidence>
<dbReference type="EMBL" id="JBBWRZ010000010">
    <property type="protein sequence ID" value="KAK8227212.1"/>
    <property type="molecule type" value="Genomic_DNA"/>
</dbReference>
<evidence type="ECO:0000256" key="8">
    <source>
        <dbReference type="SAM" id="Coils"/>
    </source>
</evidence>
<feature type="region of interest" description="Disordered" evidence="9">
    <location>
        <begin position="1"/>
        <end position="29"/>
    </location>
</feature>
<dbReference type="Gene3D" id="3.30.457.60">
    <property type="match status" value="1"/>
</dbReference>
<reference evidence="10 11" key="1">
    <citation type="submission" date="2024-04" db="EMBL/GenBank/DDBJ databases">
        <title>Phyllosticta paracitricarpa is synonymous to the EU quarantine fungus P. citricarpa based on phylogenomic analyses.</title>
        <authorList>
            <consortium name="Lawrence Berkeley National Laboratory"/>
            <person name="Van Ingen-Buijs V.A."/>
            <person name="Van Westerhoven A.C."/>
            <person name="Haridas S."/>
            <person name="Skiadas P."/>
            <person name="Martin F."/>
            <person name="Groenewald J.Z."/>
            <person name="Crous P.W."/>
            <person name="Seidl M.F."/>
        </authorList>
    </citation>
    <scope>NUCLEOTIDE SEQUENCE [LARGE SCALE GENOMIC DNA]</scope>
    <source>
        <strain evidence="10 11">CBS 123374</strain>
    </source>
</reference>
<feature type="region of interest" description="Disordered" evidence="9">
    <location>
        <begin position="71"/>
        <end position="107"/>
    </location>
</feature>
<accession>A0ABR1YE17</accession>